<dbReference type="Proteomes" id="UP000008703">
    <property type="component" value="Chromosome"/>
</dbReference>
<dbReference type="AlphaFoldDB" id="G2NWQ2"/>
<dbReference type="PANTHER" id="PTHR43124">
    <property type="entry name" value="PURINE EFFLUX PUMP PBUE"/>
    <property type="match status" value="1"/>
</dbReference>
<keyword evidence="5 7" id="KW-0472">Membrane</keyword>
<feature type="transmembrane region" description="Helical" evidence="7">
    <location>
        <begin position="100"/>
        <end position="119"/>
    </location>
</feature>
<evidence type="ECO:0000313" key="9">
    <source>
        <dbReference type="EMBL" id="AEM87009.1"/>
    </source>
</evidence>
<dbReference type="GO" id="GO:0005886">
    <property type="term" value="C:plasma membrane"/>
    <property type="evidence" value="ECO:0007669"/>
    <property type="project" value="UniProtKB-SubCell"/>
</dbReference>
<feature type="transmembrane region" description="Helical" evidence="7">
    <location>
        <begin position="163"/>
        <end position="183"/>
    </location>
</feature>
<evidence type="ECO:0000256" key="6">
    <source>
        <dbReference type="SAM" id="MobiDB-lite"/>
    </source>
</evidence>
<dbReference type="InterPro" id="IPR011701">
    <property type="entry name" value="MFS"/>
</dbReference>
<reference evidence="9" key="1">
    <citation type="submission" date="2011-08" db="EMBL/GenBank/DDBJ databases">
        <title>Complete sequence of chromosome of Streptomyces violaceusniger Tu 4113.</title>
        <authorList>
            <consortium name="US DOE Joint Genome Institute"/>
            <person name="Lucas S."/>
            <person name="Han J."/>
            <person name="Lapidus A."/>
            <person name="Cheng J.-F."/>
            <person name="Goodwin L."/>
            <person name="Pitluck S."/>
            <person name="Peters L."/>
            <person name="Ivanova N."/>
            <person name="Daligault H."/>
            <person name="Detter J.C."/>
            <person name="Han C."/>
            <person name="Tapia R."/>
            <person name="Land M."/>
            <person name="Hauser L."/>
            <person name="Kyrpides N."/>
            <person name="Ivanova N."/>
            <person name="Pagani I."/>
            <person name="Hagen A."/>
            <person name="Katz L."/>
            <person name="Fiedler H.-P."/>
            <person name="Keasling J."/>
            <person name="Fortman J."/>
            <person name="Woyke T."/>
        </authorList>
    </citation>
    <scope>NUCLEOTIDE SEQUENCE [LARGE SCALE GENOMIC DNA]</scope>
    <source>
        <strain evidence="9">Tu 4113</strain>
    </source>
</reference>
<evidence type="ECO:0000259" key="8">
    <source>
        <dbReference type="PROSITE" id="PS50850"/>
    </source>
</evidence>
<evidence type="ECO:0000256" key="7">
    <source>
        <dbReference type="SAM" id="Phobius"/>
    </source>
</evidence>
<keyword evidence="3 7" id="KW-0812">Transmembrane</keyword>
<feature type="transmembrane region" description="Helical" evidence="7">
    <location>
        <begin position="345"/>
        <end position="368"/>
    </location>
</feature>
<feature type="transmembrane region" description="Helical" evidence="7">
    <location>
        <begin position="321"/>
        <end position="339"/>
    </location>
</feature>
<feature type="transmembrane region" description="Helical" evidence="7">
    <location>
        <begin position="189"/>
        <end position="209"/>
    </location>
</feature>
<dbReference type="GO" id="GO:0022857">
    <property type="term" value="F:transmembrane transporter activity"/>
    <property type="evidence" value="ECO:0007669"/>
    <property type="project" value="InterPro"/>
</dbReference>
<evidence type="ECO:0000256" key="3">
    <source>
        <dbReference type="ARBA" id="ARBA00022692"/>
    </source>
</evidence>
<gene>
    <name evidence="9" type="ORF">Strvi_7673</name>
</gene>
<dbReference type="RefSeq" id="WP_014060481.1">
    <property type="nucleotide sequence ID" value="NC_015957.1"/>
</dbReference>
<dbReference type="PROSITE" id="PS50850">
    <property type="entry name" value="MFS"/>
    <property type="match status" value="1"/>
</dbReference>
<feature type="transmembrane region" description="Helical" evidence="7">
    <location>
        <begin position="125"/>
        <end position="143"/>
    </location>
</feature>
<accession>G2NWQ2</accession>
<feature type="transmembrane region" description="Helical" evidence="7">
    <location>
        <begin position="380"/>
        <end position="400"/>
    </location>
</feature>
<feature type="region of interest" description="Disordered" evidence="6">
    <location>
        <begin position="1"/>
        <end position="21"/>
    </location>
</feature>
<dbReference type="Pfam" id="PF07690">
    <property type="entry name" value="MFS_1"/>
    <property type="match status" value="1"/>
</dbReference>
<dbReference type="eggNOG" id="COG2211">
    <property type="taxonomic scope" value="Bacteria"/>
</dbReference>
<dbReference type="InterPro" id="IPR020846">
    <property type="entry name" value="MFS_dom"/>
</dbReference>
<evidence type="ECO:0000313" key="10">
    <source>
        <dbReference type="Proteomes" id="UP000008703"/>
    </source>
</evidence>
<keyword evidence="4 7" id="KW-1133">Transmembrane helix</keyword>
<evidence type="ECO:0000256" key="2">
    <source>
        <dbReference type="ARBA" id="ARBA00022475"/>
    </source>
</evidence>
<name>G2NWQ2_STRV4</name>
<protein>
    <submittedName>
        <fullName evidence="9">Major facilitator superfamily MFS_1</fullName>
    </submittedName>
</protein>
<keyword evidence="2" id="KW-1003">Cell membrane</keyword>
<feature type="transmembrane region" description="Helical" evidence="7">
    <location>
        <begin position="289"/>
        <end position="309"/>
    </location>
</feature>
<keyword evidence="10" id="KW-1185">Reference proteome</keyword>
<dbReference type="KEGG" id="svl:Strvi_7673"/>
<feature type="domain" description="Major facilitator superfamily (MFS) profile" evidence="8">
    <location>
        <begin position="251"/>
        <end position="444"/>
    </location>
</feature>
<comment type="subcellular location">
    <subcellularLocation>
        <location evidence="1">Cell membrane</location>
        <topology evidence="1">Multi-pass membrane protein</topology>
    </subcellularLocation>
</comment>
<feature type="transmembrane region" description="Helical" evidence="7">
    <location>
        <begin position="252"/>
        <end position="269"/>
    </location>
</feature>
<dbReference type="SUPFAM" id="SSF103473">
    <property type="entry name" value="MFS general substrate transporter"/>
    <property type="match status" value="1"/>
</dbReference>
<dbReference type="InterPro" id="IPR050189">
    <property type="entry name" value="MFS_Efflux_Transporters"/>
</dbReference>
<dbReference type="PANTHER" id="PTHR43124:SF3">
    <property type="entry name" value="CHLORAMPHENICOL EFFLUX PUMP RV0191"/>
    <property type="match status" value="1"/>
</dbReference>
<proteinExistence type="predicted"/>
<dbReference type="InterPro" id="IPR036259">
    <property type="entry name" value="MFS_trans_sf"/>
</dbReference>
<dbReference type="Gene3D" id="1.20.1250.20">
    <property type="entry name" value="MFS general substrate transporter like domains"/>
    <property type="match status" value="1"/>
</dbReference>
<evidence type="ECO:0000256" key="5">
    <source>
        <dbReference type="ARBA" id="ARBA00023136"/>
    </source>
</evidence>
<feature type="transmembrane region" description="Helical" evidence="7">
    <location>
        <begin position="406"/>
        <end position="427"/>
    </location>
</feature>
<dbReference type="EMBL" id="CP002994">
    <property type="protein sequence ID" value="AEM87009.1"/>
    <property type="molecule type" value="Genomic_DNA"/>
</dbReference>
<evidence type="ECO:0000256" key="4">
    <source>
        <dbReference type="ARBA" id="ARBA00022989"/>
    </source>
</evidence>
<feature type="transmembrane region" description="Helical" evidence="7">
    <location>
        <begin position="30"/>
        <end position="49"/>
    </location>
</feature>
<evidence type="ECO:0000256" key="1">
    <source>
        <dbReference type="ARBA" id="ARBA00004651"/>
    </source>
</evidence>
<organism evidence="9 10">
    <name type="scientific">Streptomyces violaceusniger (strain Tu 4113)</name>
    <dbReference type="NCBI Taxonomy" id="653045"/>
    <lineage>
        <taxon>Bacteria</taxon>
        <taxon>Bacillati</taxon>
        <taxon>Actinomycetota</taxon>
        <taxon>Actinomycetes</taxon>
        <taxon>Kitasatosporales</taxon>
        <taxon>Streptomycetaceae</taxon>
        <taxon>Streptomyces</taxon>
        <taxon>Streptomyces violaceusniger group</taxon>
    </lineage>
</organism>
<dbReference type="HOGENOM" id="CLU_038661_0_0_11"/>
<sequence>MPDTPPISPPGAVSMSTLPRPAPGDRMNRGAVLWVTLAVFAQEAVWNFYDAQVPEQLRHYFSSAGVVGLIMGLDHSWGIFTQPSVGFLSDKLARRRTGRWPIVLIGAAVAAVPFVLIPWATNLPTLLVCVVGFAAIANAFKGVTETLVSDYVAPSNRSKAQGFIKAGVSLTIVVSSLISLLVADRSLRLAFAIPPLLMLIMLGLSWAFLGRHHTDVLLPDEEGEGAKAAPEQEFASPWAVLKGALRSPSSPTLLLMVGIFCFAGMWSALRSLMTPYGTQVLGLTRGEAAGLALPGAVAFLVCVLPIAYASNRFGQLRAMRYGVGLFIAGLLLGFTMPTVPGTITSMVLCSLGYTSFAVNALVALWNLAPTQKVLGTYTTLYTIASASGMALGPAILGTTIDLTRWRYMHLNAAVFAAVTFLVFTRLVRRAPDRATDRATDRAAA</sequence>